<proteinExistence type="predicted"/>
<reference evidence="1 2" key="1">
    <citation type="submission" date="2016-03" db="EMBL/GenBank/DDBJ databases">
        <title>Whole genome sequencing of Grifola frondosa 9006-11.</title>
        <authorList>
            <person name="Min B."/>
            <person name="Park H."/>
            <person name="Kim J.-G."/>
            <person name="Cho H."/>
            <person name="Oh Y.-L."/>
            <person name="Kong W.-S."/>
            <person name="Choi I.-G."/>
        </authorList>
    </citation>
    <scope>NUCLEOTIDE SEQUENCE [LARGE SCALE GENOMIC DNA]</scope>
    <source>
        <strain evidence="1 2">9006-11</strain>
    </source>
</reference>
<keyword evidence="2" id="KW-1185">Reference proteome</keyword>
<dbReference type="EMBL" id="LUGG01000024">
    <property type="protein sequence ID" value="OBZ67413.1"/>
    <property type="molecule type" value="Genomic_DNA"/>
</dbReference>
<accession>A0A1C7LRU3</accession>
<organism evidence="1 2">
    <name type="scientific">Grifola frondosa</name>
    <name type="common">Maitake</name>
    <name type="synonym">Polyporus frondosus</name>
    <dbReference type="NCBI Taxonomy" id="5627"/>
    <lineage>
        <taxon>Eukaryota</taxon>
        <taxon>Fungi</taxon>
        <taxon>Dikarya</taxon>
        <taxon>Basidiomycota</taxon>
        <taxon>Agaricomycotina</taxon>
        <taxon>Agaricomycetes</taxon>
        <taxon>Polyporales</taxon>
        <taxon>Grifolaceae</taxon>
        <taxon>Grifola</taxon>
    </lineage>
</organism>
<name>A0A1C7LRU3_GRIFR</name>
<evidence type="ECO:0000313" key="2">
    <source>
        <dbReference type="Proteomes" id="UP000092993"/>
    </source>
</evidence>
<dbReference type="Proteomes" id="UP000092993">
    <property type="component" value="Unassembled WGS sequence"/>
</dbReference>
<dbReference type="AlphaFoldDB" id="A0A1C7LRU3"/>
<gene>
    <name evidence="1" type="ORF">A0H81_12546</name>
</gene>
<sequence length="73" mass="8469">MAWEQLNEGEAALIMGSENLICLRVWKEVLLGEQLYSCPIVDDNTIRGALMILRVCTTHAIFLRKKVCRIEWY</sequence>
<evidence type="ECO:0000313" key="1">
    <source>
        <dbReference type="EMBL" id="OBZ67413.1"/>
    </source>
</evidence>
<comment type="caution">
    <text evidence="1">The sequence shown here is derived from an EMBL/GenBank/DDBJ whole genome shotgun (WGS) entry which is preliminary data.</text>
</comment>
<protein>
    <submittedName>
        <fullName evidence="1">Uncharacterized protein</fullName>
    </submittedName>
</protein>